<feature type="compositionally biased region" description="Low complexity" evidence="4">
    <location>
        <begin position="898"/>
        <end position="909"/>
    </location>
</feature>
<dbReference type="EMBL" id="CP119078">
    <property type="protein sequence ID" value="WED44125.1"/>
    <property type="molecule type" value="Genomic_DNA"/>
</dbReference>
<dbReference type="RefSeq" id="WP_275089942.1">
    <property type="nucleotide sequence ID" value="NZ_CP119078.1"/>
</dbReference>
<accession>A0ABY8AXA7</accession>
<feature type="region of interest" description="Disordered" evidence="4">
    <location>
        <begin position="898"/>
        <end position="927"/>
    </location>
</feature>
<dbReference type="PANTHER" id="PTHR30612:SF0">
    <property type="entry name" value="CHLOROPLAST PROTEIN-TRANSPORTING ATPASE"/>
    <property type="match status" value="1"/>
</dbReference>
<dbReference type="PROSITE" id="PS51196">
    <property type="entry name" value="SECA_MOTOR_DEAD"/>
    <property type="match status" value="1"/>
</dbReference>
<proteinExistence type="predicted"/>
<keyword evidence="1" id="KW-1003">Cell membrane</keyword>
<organism evidence="6 7">
    <name type="scientific">Legionella cardiaca</name>
    <dbReference type="NCBI Taxonomy" id="1071983"/>
    <lineage>
        <taxon>Bacteria</taxon>
        <taxon>Pseudomonadati</taxon>
        <taxon>Pseudomonadota</taxon>
        <taxon>Gammaproteobacteria</taxon>
        <taxon>Legionellales</taxon>
        <taxon>Legionellaceae</taxon>
        <taxon>Legionella</taxon>
    </lineage>
</organism>
<evidence type="ECO:0000256" key="1">
    <source>
        <dbReference type="ARBA" id="ARBA00022475"/>
    </source>
</evidence>
<evidence type="ECO:0000259" key="5">
    <source>
        <dbReference type="PROSITE" id="PS51196"/>
    </source>
</evidence>
<protein>
    <recommendedName>
        <fullName evidence="5">SecA family profile domain-containing protein</fullName>
    </recommendedName>
</protein>
<feature type="compositionally biased region" description="Acidic residues" evidence="4">
    <location>
        <begin position="910"/>
        <end position="926"/>
    </location>
</feature>
<keyword evidence="2" id="KW-0653">Protein transport</keyword>
<evidence type="ECO:0000313" key="7">
    <source>
        <dbReference type="Proteomes" id="UP001222087"/>
    </source>
</evidence>
<keyword evidence="2" id="KW-0813">Transport</keyword>
<dbReference type="InterPro" id="IPR000185">
    <property type="entry name" value="SecA"/>
</dbReference>
<keyword evidence="7" id="KW-1185">Reference proteome</keyword>
<dbReference type="InterPro" id="IPR014018">
    <property type="entry name" value="SecA_motor_DEAD"/>
</dbReference>
<dbReference type="SUPFAM" id="SSF52540">
    <property type="entry name" value="P-loop containing nucleoside triphosphate hydrolases"/>
    <property type="match status" value="1"/>
</dbReference>
<dbReference type="Proteomes" id="UP001222087">
    <property type="component" value="Chromosome"/>
</dbReference>
<dbReference type="InterPro" id="IPR027417">
    <property type="entry name" value="P-loop_NTPase"/>
</dbReference>
<keyword evidence="1" id="KW-0472">Membrane</keyword>
<feature type="domain" description="SecA family profile" evidence="5">
    <location>
        <begin position="2068"/>
        <end position="2700"/>
    </location>
</feature>
<reference evidence="6 7" key="1">
    <citation type="submission" date="2023-02" db="EMBL/GenBank/DDBJ databases">
        <title>Genome Sequence of L. cardiaca H63T.</title>
        <authorList>
            <person name="Lopez A.E."/>
            <person name="Cianciotto N.P."/>
        </authorList>
    </citation>
    <scope>NUCLEOTIDE SEQUENCE [LARGE SCALE GENOMIC DNA]</scope>
    <source>
        <strain evidence="6 7">H63</strain>
    </source>
</reference>
<gene>
    <name evidence="6" type="ORF">PXX05_04885</name>
</gene>
<evidence type="ECO:0000313" key="6">
    <source>
        <dbReference type="EMBL" id="WED44125.1"/>
    </source>
</evidence>
<dbReference type="Pfam" id="PF07517">
    <property type="entry name" value="SecA_DEAD"/>
    <property type="match status" value="1"/>
</dbReference>
<evidence type="ECO:0000256" key="3">
    <source>
        <dbReference type="ARBA" id="ARBA00023010"/>
    </source>
</evidence>
<sequence length="3920" mass="449512">MSREMIDRIKKDHLRSIESTLKSTYLAHKYDEINSKTRTEVKKREEELFNQNRHLVVDKNKPPYTPYNGTGHYYYQIPTTEIRPGVFIESRHEDRFRVPDYPIRQRYTTEYEERFTKTIWEGHGGLEALISAEIEALKPEAVLNQLLQRHPWLKNLSTALTIYSTSIIYKFMEDFIQEQLLTLLKSKISSWNDLSLSAMESKKLEWKPVDEDRLEKHIEGYPLSAVESFYIKSVREEYPSQYREHASYNYSGNAGPEIQKFNAPLTRIDVLRLLHNNDSSAMKASIVNGIACTTHAPFHYEELKLLSPTEWDFFETLVINMGTEKSPCWIALNKEQTGGWTAYIPDSGDVAIGDLEKRLSAVPGKIKTQLVNYDSNRALNNIDKLNNVTEWHAVLFGRVIPWCTHQQATPLAAYRNNVPLSLLHQQTIEQCLSNVGAYSYYYSSSELKAVTQAFRYRQPFTKKSMYELKANFPTIDRECLLESFSALGNVNASDILTAFDKRQIQISADLKDLSVHEDYDQYLFNALTVSYHNPSISRISFRAYSNPQIDKLFEYDVNLKTAKPSSHHFEKRVFANPMQCVARNRFLEAAKPDVLNNAKNGIRERRILWDSTGPEIVEFFKLHGKSFDLDFANSVNKFNTEWRKTFCDHEKRGSTTETEWAFAQIAQMGPKGLDEMFKVLEGYTLRDMDSKEPAPNLDCTFDLHGGLTDEPHDYIKHLTTKINNFDFRKKGCVPLFKSLSLIVPEPLTVESKKALLNLIRAVDARRKAFPKDIGEVVLHNIKNSADNADFIKELHKMATAENLQVVVNIPEWNRTAYKDRPNQELKSLYRMVQNKVLDNQRKVNHAKLPDNTKSIYDCAEGTLDPEVFIDEKLEQLAQPWEGPDEIYPLSSQAPGIQQQLQQALAQEFQAEQEEEQQQEQEQEQEQEINQYREDEKDLITRGNIDEKCRANWESLQTEVKELSGWTKSDLSQLFSLWVGSEKDAPQVIEKIQPAAIQKLMEKASQFRMAIAKDNMPPGFYLAYSRNNKGLILCYDEAREKKALRERNLLPASKRNPFTVELHQPREAKEFHGDYRQFAAISSQTGEQQTLWQYLSIEDKDKQRRVNAKAFLDQKSHDSTEETASVIMQRWDVDNTLNSPDDFDACMHYVKKWAIAQKASPELAHALFEDSATKLTPSNLKAFGQLFNHYDIQTKHGNGSNHWLFIADQVLTNFGPEHFAIWKKRFLDASQNWSEYLEKEDVDALSLSIVTLKDKPDYQAIWWKLVDKHGEATGHMRYKDVWYAYQQIIRFVEDKNLNLNKDALFRYLDKTNDFNAKVFFDRLNRVLKNASNQLNAEIVQQRILDHIDKIDWRHNGFYYASRYEGYPYWDEALEQTRFTTTTKYGSTGYRVNWDDPTQDIISPALHALRFASKRIKLSVLQFDEFQSIIKSCNPQKKDAPHLRILVACLGIGVDKLDKSNSEEIVHHFKTLQSLDPDFIEWFNEQLILDEDELLAGTLKMRVADIVPFARLIEQQGMTRMFESLKVPNGLEAINAFGRALQCYQSLEGKGSNSEEQFVRLLKFSKHKGSLSLRSLITDYPWLIDDCKDFDTWISPAQKALSAHKVHYWSEQYHQYEIFRKQLQSIDFSKSTNLPKESELESAFAAILSDSVDPAKTRRDIISKWCLDGCDINYQDAEFRKLEQQESVEAGKYMQSQLKPRFKEQNLALCERFIRDYVAVKASLDQSQQITQLLNQLARLDNKAHYDELGKVLGLLISKAAKKDGSRYSAPQLAKWLEYFLDEDNYSNQHYPVNLLNELLDNALETNSSLLNRDLNSLKERSAFPVQELTIKKVAQSRLPNQYKPILVKLALKDASKLHFVLDAQQKLLAMHDAKVNVSWMNAATNLIGSVADLPSFTRLSTLEELTKPAEIVFGASVDETQKELWQETQIKLIDLFSEGAISNSELETYLNSNSTKSAHIKMILSQAVNWKNEEEKNKLPKLWSQLQALDETQLKELASYYGAEPIPSATLLSKLLEKDEFKVASALIHHFETVEQGLNADKSQKRHYSINPSDKASLMRVLSGFKRKGAGLLSDNEQKELINLLYYTNNYHQVAQLHTLPAGALQGRLYQALDEIKTATEPHERHLASARLLACMREVLLRKSGKWANHTQMLDLLYAALYNDESLIHQVRTGQGKSIITVMRSAYLALNGYVVDVFSAKDSLSKRDHEEFAPVLDGMGIGHAYITENAPADRYQTASARPGIGAVNYATIGNFSLFQSTHIWKGETAIPLDPANRVAWLDECDHILKDEQTQFNYSDSADSDPVYNLDEWVYRATYDFYLQQRNEGQLFVDKETGIVSVGRNKHLKPLCEYLQEKAAFAPKDSTFFQKYMIPALEGGEEAIKKRDQQLKQLLTAAHIAHGLREGEAFCIRPDMKTVSGGAAINTRFAKVVISNQIRHGSTYSDLVQQFLHVRLNKEAANGGKTPDFFVDPYTQIALSQNASYLLKKYYSKLEGCTGTAGNEEDLKLYKDVYGIEHVVKLPTHEEIGTKFLPSTFSKNQQDQVDVIVEQILQHADRPILVTCKDDIAVKELAAKIQAKLKEKSYDFSKFIVDTNDSGKAEAEIVPLAGRNGAVTISSRMGRGTDIKPESKEGLTVLRTYPAAPNVAKQERGRQGRNGALGTVRDIINFKEMQKQAESFSKSERYKERFVRIQQEQRKHLEDKLQKHKERGSTKWDDLDLSVDGEKKEAYLLTRSVMQMQHEIKLEHDKFLRRKEYLIATLSGNVMDVLHQAIEDGNQTIPAVLRTGWLDCRKHIEAAWNARLSGDTRTDTEEVYQNFFKKADQAWQTLCGLSPRLDRLCLLDLAESLTALSNGEESLEKVLDKEMAYWKPRLDEGKLVKADLSRLEALKKQVKSYFIKYHPDKVSGKEKAEQEKAELISKKLSTLKDLIEACTQKLSGKTDFAEDHLEGVSLFSEAPHKGAVIPFSGKKLDSSTQKRDMKQVVEFYQQWLAGADEYYFSKDLGKNPQLITAIYGRGYSFMDEFYNQLRESSSQSDVSTLSPENQVERRELVFGTLTDVMKHSSGYCVSCKAVADVVKLLMGQGKPTESNPEQDRNYCKALAQFFDQNWLKKKEPHTLSSAEIEQNGALLSLVMKIVTTHYSAEKDATLAFVKRFSESVNEHFRESFMDSEDLAKVFASNPKITELLTLHTNKADIGYFIDLIIKNETATFGEERLTKLLDYLAKNADKLKAKPSLIRPLFTLTLLDSSQNPANNYLPEVDVLDELPRKTESSVWYFLSQRMPLKGEHCDTFFKMLLDNKEHEDLEKKVIKPLLKLPPYIPLSYITEQLKFNPGRYQLEECHSRLEEVGAAAKVLNDFMQNRGIVKSETTYGTPEKPRDYKQLVEQFTEMSPARNKEFFKTAAKYGNVPLDTVQSLARTYAEDASVLKSQTDLKKTFDLADKISRLSKDKKEFAEEKFDEALSKITLVSVEQMTDFVDLIAATGELDSQTMEQLYSEWDNKELTQQRLAVIEQIRRFEIVYTEAHLLTRYLSSNMDATVNEKYKAFLDLANNKAKYAGLGNAMYPISNAYFAGTIKTDKVKEAFDLVNEATELQKSQKYSSYFSSFARNQEKRQRLMQYLHHDLLDLDKDPKFKELCFSKYEQLAKKLSDLPVPKKLADDKKARVDLRHHFQQLIGFARELVAVAKHPFGAPNAKANLDQSAVDIVQKHNTYFAEQQKRYASFWWVNKDRRGQANTLFNNLARVQLHSADAKETYYHEALKAIWNSQKQLLASDVDTTRNSKGYSRLYDITVQMFITVANDWLTDNEASLESKVAVNGLLQEQLSFHIDLLADRLPDGKLKDMMYQLIGQDVKDSPDNRWAPGSTTLKDLSDVLKKHQNSIPKPLKYLANNLDCLISLSDTVSEEQKIAAEEELYSQHRHN</sequence>
<keyword evidence="3" id="KW-0811">Translocation</keyword>
<dbReference type="InterPro" id="IPR011115">
    <property type="entry name" value="SecA_DEAD"/>
</dbReference>
<dbReference type="Gene3D" id="3.40.50.300">
    <property type="entry name" value="P-loop containing nucleotide triphosphate hydrolases"/>
    <property type="match status" value="2"/>
</dbReference>
<evidence type="ECO:0000256" key="2">
    <source>
        <dbReference type="ARBA" id="ARBA00022927"/>
    </source>
</evidence>
<name>A0ABY8AXA7_9GAMM</name>
<dbReference type="PANTHER" id="PTHR30612">
    <property type="entry name" value="SECA INNER MEMBRANE COMPONENT OF SEC PROTEIN SECRETION SYSTEM"/>
    <property type="match status" value="1"/>
</dbReference>
<evidence type="ECO:0000256" key="4">
    <source>
        <dbReference type="SAM" id="MobiDB-lite"/>
    </source>
</evidence>